<dbReference type="AlphaFoldDB" id="A0A0L7TE28"/>
<reference evidence="4 5" key="1">
    <citation type="journal article" date="2015" name="Int. J. Syst. Evol. Microbiol.">
        <title>Erwinia iniecta sp. nov., isolated from Russian wheat aphids (Diuraphis noxia).</title>
        <authorList>
            <person name="Campillo T."/>
            <person name="Luna E."/>
            <person name="Portier P."/>
            <person name="Fischer-Le Saux M."/>
            <person name="Lapitan N."/>
            <person name="Tisserat N.A."/>
            <person name="Leach J.E."/>
        </authorList>
    </citation>
    <scope>NUCLEOTIDE SEQUENCE [LARGE SCALE GENOMIC DNA]</scope>
    <source>
        <strain evidence="2 5">B120</strain>
        <strain evidence="3 4">B149</strain>
    </source>
</reference>
<gene>
    <name evidence="2" type="ORF">NG42_09095</name>
    <name evidence="3" type="ORF">NG43_08970</name>
</gene>
<protein>
    <submittedName>
        <fullName evidence="3">Beta-ketoacyl synthase, N-terminal domain protein</fullName>
    </submittedName>
</protein>
<name>A0A0L7TE28_9GAMM</name>
<dbReference type="Proteomes" id="UP000036851">
    <property type="component" value="Unassembled WGS sequence"/>
</dbReference>
<evidence type="ECO:0000259" key="1">
    <source>
        <dbReference type="Pfam" id="PF13723"/>
    </source>
</evidence>
<evidence type="ECO:0000313" key="5">
    <source>
        <dbReference type="Proteomes" id="UP000037088"/>
    </source>
</evidence>
<dbReference type="EMBL" id="JRXF01000012">
    <property type="protein sequence ID" value="KOC93615.1"/>
    <property type="molecule type" value="Genomic_DNA"/>
</dbReference>
<comment type="caution">
    <text evidence="3">The sequence shown here is derived from an EMBL/GenBank/DDBJ whole genome shotgun (WGS) entry which is preliminary data.</text>
</comment>
<feature type="domain" description="Beta-ketoacyl synthase-like N-terminal" evidence="1">
    <location>
        <begin position="23"/>
        <end position="238"/>
    </location>
</feature>
<dbReference type="PATRIC" id="fig|1560201.3.peg.1934"/>
<dbReference type="EMBL" id="JRXE01000010">
    <property type="protein sequence ID" value="KOC90507.1"/>
    <property type="molecule type" value="Genomic_DNA"/>
</dbReference>
<dbReference type="STRING" id="1560201.NG42_09095"/>
<sequence length="242" mass="26390">MNLHFNLIDWQASAPGLSEPADWHHWAQHEAVIDATLPLAKCRQLPMMTARRLSSGSRLAVDCGLTLIRRQQVDAIVFTSRHGELERNLRILTTLAEQQSVSPTDFAMSVHNAAVGSLTIAAGAPIVATSLAAGVDSFQQGLVEVAALHSAGYQQVLLVDFDGSVPECYQPWLAADAPRWPYAVALLLATGEQLRCSTAAVNESASSAWPQSLQFLHARLAARRQFIIHGAQLNWCWECDDV</sequence>
<dbReference type="InterPro" id="IPR014030">
    <property type="entry name" value="Ketoacyl_synth_N"/>
</dbReference>
<dbReference type="RefSeq" id="WP_052898971.1">
    <property type="nucleotide sequence ID" value="NZ_JRXE01000010.1"/>
</dbReference>
<dbReference type="OrthoDB" id="9798676at2"/>
<proteinExistence type="predicted"/>
<evidence type="ECO:0000313" key="2">
    <source>
        <dbReference type="EMBL" id="KOC90507.1"/>
    </source>
</evidence>
<accession>A0A0L7TE28</accession>
<dbReference type="Pfam" id="PF13723">
    <property type="entry name" value="Ketoacyl-synt_2"/>
    <property type="match status" value="1"/>
</dbReference>
<keyword evidence="5" id="KW-1185">Reference proteome</keyword>
<evidence type="ECO:0000313" key="4">
    <source>
        <dbReference type="Proteomes" id="UP000036851"/>
    </source>
</evidence>
<organism evidence="3 4">
    <name type="scientific">Winslowiella iniecta</name>
    <dbReference type="NCBI Taxonomy" id="1560201"/>
    <lineage>
        <taxon>Bacteria</taxon>
        <taxon>Pseudomonadati</taxon>
        <taxon>Pseudomonadota</taxon>
        <taxon>Gammaproteobacteria</taxon>
        <taxon>Enterobacterales</taxon>
        <taxon>Erwiniaceae</taxon>
        <taxon>Winslowiella</taxon>
    </lineage>
</organism>
<dbReference type="Proteomes" id="UP000037088">
    <property type="component" value="Unassembled WGS sequence"/>
</dbReference>
<evidence type="ECO:0000313" key="3">
    <source>
        <dbReference type="EMBL" id="KOC93615.1"/>
    </source>
</evidence>